<dbReference type="RefSeq" id="WP_087070236.1">
    <property type="nucleotide sequence ID" value="NZ_CAUPFC010000010.1"/>
</dbReference>
<dbReference type="Proteomes" id="UP001288320">
    <property type="component" value="Unassembled WGS sequence"/>
</dbReference>
<dbReference type="InterPro" id="IPR039424">
    <property type="entry name" value="SBP_5"/>
</dbReference>
<comment type="caution">
    <text evidence="4">The sequence shown here is derived from an EMBL/GenBank/DDBJ whole genome shotgun (WGS) entry which is preliminary data.</text>
</comment>
<dbReference type="GO" id="GO:1904680">
    <property type="term" value="F:peptide transmembrane transporter activity"/>
    <property type="evidence" value="ECO:0007669"/>
    <property type="project" value="TreeGrafter"/>
</dbReference>
<dbReference type="GO" id="GO:0043190">
    <property type="term" value="C:ATP-binding cassette (ABC) transporter complex"/>
    <property type="evidence" value="ECO:0007669"/>
    <property type="project" value="InterPro"/>
</dbReference>
<dbReference type="EMBL" id="JAWNFY010000030">
    <property type="protein sequence ID" value="MDY5147114.1"/>
    <property type="molecule type" value="Genomic_DNA"/>
</dbReference>
<protein>
    <submittedName>
        <fullName evidence="4">ABC transporter substrate-binding protein</fullName>
    </submittedName>
</protein>
<dbReference type="GeneID" id="92813159"/>
<dbReference type="Pfam" id="PF00496">
    <property type="entry name" value="SBP_bac_5"/>
    <property type="match status" value="1"/>
</dbReference>
<dbReference type="GO" id="GO:0042597">
    <property type="term" value="C:periplasmic space"/>
    <property type="evidence" value="ECO:0007669"/>
    <property type="project" value="UniProtKB-ARBA"/>
</dbReference>
<keyword evidence="6" id="KW-1185">Reference proteome</keyword>
<proteinExistence type="predicted"/>
<feature type="region of interest" description="Disordered" evidence="1">
    <location>
        <begin position="28"/>
        <end position="52"/>
    </location>
</feature>
<dbReference type="EMBL" id="JAWNFV010000020">
    <property type="protein sequence ID" value="MDY5141339.1"/>
    <property type="molecule type" value="Genomic_DNA"/>
</dbReference>
<accession>A0AAW9HP03</accession>
<evidence type="ECO:0000313" key="7">
    <source>
        <dbReference type="Proteomes" id="UP001288320"/>
    </source>
</evidence>
<feature type="signal peptide" evidence="2">
    <location>
        <begin position="1"/>
        <end position="25"/>
    </location>
</feature>
<evidence type="ECO:0000313" key="6">
    <source>
        <dbReference type="Proteomes" id="UP001284901"/>
    </source>
</evidence>
<evidence type="ECO:0000256" key="1">
    <source>
        <dbReference type="SAM" id="MobiDB-lite"/>
    </source>
</evidence>
<dbReference type="Proteomes" id="UP001284901">
    <property type="component" value="Unassembled WGS sequence"/>
</dbReference>
<dbReference type="SUPFAM" id="SSF53850">
    <property type="entry name" value="Periplasmic binding protein-like II"/>
    <property type="match status" value="1"/>
</dbReference>
<sequence>MTRMKWGAKATAVLAAGVLALSGCGGGGSDTGKSGGDAPEKAAVPSGQPAKGGTIRAAAAYESNNYHPSSTSSALATGANMHVVEGLYELDYHDYKPYRALAKEDAPTKVTDTQYEVSLRDGAKFSDGTPVTTDDVVKSFERSTAEGNIYLPMLSFIDNVQKKDDTTVTINLKHPFSLVKERLALVKIVPASMSDDDLTAKPVGTGPWKYDEITSAHIKFSPNENYNGQFPATAEAMQWEILKDDTARTTAFQQGTVDVIEAAPADAEALIKGAGGVIDAVQGFNLPFLLFNTKKAPLDNNKVRQAFFYAIDTDKLISNALSGNAKAAKSFLPESHPNFHEASTVYTYNPEKAKELLKEAGVENLDIKLLTTDHPWITALAPQIKNDLAAVGINATIESQASSALYANNLDVDNPTFDVTLAPGDPSVFGQDPDLLLSWWYGDNTWTKKRTQWGGSEKFKELHQYMDKAVTLEGDAQQQEWNKAFDLVAEEVPLYPLFHRQMLTAYYPDKVTNFSPISTTGLDFINAGSAAGK</sequence>
<dbReference type="Gene3D" id="3.10.105.10">
    <property type="entry name" value="Dipeptide-binding Protein, Domain 3"/>
    <property type="match status" value="1"/>
</dbReference>
<feature type="domain" description="Solute-binding protein family 5" evidence="3">
    <location>
        <begin position="98"/>
        <end position="444"/>
    </location>
</feature>
<name>A0AAW9HP03_9ACTO</name>
<dbReference type="PIRSF" id="PIRSF002741">
    <property type="entry name" value="MppA"/>
    <property type="match status" value="1"/>
</dbReference>
<dbReference type="AlphaFoldDB" id="A0AAW9HP03"/>
<dbReference type="PROSITE" id="PS51257">
    <property type="entry name" value="PROKAR_LIPOPROTEIN"/>
    <property type="match status" value="1"/>
</dbReference>
<dbReference type="InterPro" id="IPR000914">
    <property type="entry name" value="SBP_5_dom"/>
</dbReference>
<organism evidence="4 7">
    <name type="scientific">Actinotignum timonense</name>
    <dbReference type="NCBI Taxonomy" id="1870995"/>
    <lineage>
        <taxon>Bacteria</taxon>
        <taxon>Bacillati</taxon>
        <taxon>Actinomycetota</taxon>
        <taxon>Actinomycetes</taxon>
        <taxon>Actinomycetales</taxon>
        <taxon>Actinomycetaceae</taxon>
        <taxon>Actinotignum</taxon>
    </lineage>
</organism>
<gene>
    <name evidence="4" type="ORF">R6G74_08480</name>
    <name evidence="5" type="ORF">R6P33_08800</name>
</gene>
<feature type="chain" id="PRO_5043970479" evidence="2">
    <location>
        <begin position="26"/>
        <end position="533"/>
    </location>
</feature>
<evidence type="ECO:0000256" key="2">
    <source>
        <dbReference type="SAM" id="SignalP"/>
    </source>
</evidence>
<evidence type="ECO:0000313" key="5">
    <source>
        <dbReference type="EMBL" id="MDY5147114.1"/>
    </source>
</evidence>
<dbReference type="Gene3D" id="3.40.190.10">
    <property type="entry name" value="Periplasmic binding protein-like II"/>
    <property type="match status" value="1"/>
</dbReference>
<dbReference type="PANTHER" id="PTHR30290">
    <property type="entry name" value="PERIPLASMIC BINDING COMPONENT OF ABC TRANSPORTER"/>
    <property type="match status" value="1"/>
</dbReference>
<keyword evidence="2" id="KW-0732">Signal</keyword>
<evidence type="ECO:0000259" key="3">
    <source>
        <dbReference type="Pfam" id="PF00496"/>
    </source>
</evidence>
<dbReference type="InterPro" id="IPR030678">
    <property type="entry name" value="Peptide/Ni-bd"/>
</dbReference>
<dbReference type="CDD" id="cd00995">
    <property type="entry name" value="PBP2_NikA_DppA_OppA_like"/>
    <property type="match status" value="1"/>
</dbReference>
<reference evidence="4 6" key="1">
    <citation type="submission" date="2023-10" db="EMBL/GenBank/DDBJ databases">
        <title>Whole Genome based description of the genera Actinobaculum and Actinotignum reveals a complex phylogenetic relationship within the species included in the genus Actinotignum.</title>
        <authorList>
            <person name="Jensen C.S."/>
            <person name="Dargis R."/>
            <person name="Kemp M."/>
            <person name="Christensen J.J."/>
        </authorList>
    </citation>
    <scope>NUCLEOTIDE SEQUENCE</scope>
    <source>
        <strain evidence="5 6">SLA_B089</strain>
        <strain evidence="4">SLA_B245</strain>
    </source>
</reference>
<evidence type="ECO:0000313" key="4">
    <source>
        <dbReference type="EMBL" id="MDY5141339.1"/>
    </source>
</evidence>
<dbReference type="GO" id="GO:0015833">
    <property type="term" value="P:peptide transport"/>
    <property type="evidence" value="ECO:0007669"/>
    <property type="project" value="TreeGrafter"/>
</dbReference>